<name>A0ABN9WD06_9DINO</name>
<feature type="compositionally biased region" description="Gly residues" evidence="3">
    <location>
        <begin position="69"/>
        <end position="80"/>
    </location>
</feature>
<dbReference type="PANTHER" id="PTHR10288">
    <property type="entry name" value="KH DOMAIN CONTAINING RNA BINDING PROTEIN"/>
    <property type="match status" value="1"/>
</dbReference>
<evidence type="ECO:0000313" key="6">
    <source>
        <dbReference type="Proteomes" id="UP001189429"/>
    </source>
</evidence>
<feature type="domain" description="K Homology" evidence="4">
    <location>
        <begin position="272"/>
        <end position="338"/>
    </location>
</feature>
<dbReference type="Pfam" id="PF00013">
    <property type="entry name" value="KH_1"/>
    <property type="match status" value="4"/>
</dbReference>
<accession>A0ABN9WD06</accession>
<dbReference type="InterPro" id="IPR004087">
    <property type="entry name" value="KH_dom"/>
</dbReference>
<dbReference type="CDD" id="cd00105">
    <property type="entry name" value="KH-I"/>
    <property type="match status" value="2"/>
</dbReference>
<feature type="domain" description="K Homology" evidence="4">
    <location>
        <begin position="180"/>
        <end position="246"/>
    </location>
</feature>
<organism evidence="5 6">
    <name type="scientific">Prorocentrum cordatum</name>
    <dbReference type="NCBI Taxonomy" id="2364126"/>
    <lineage>
        <taxon>Eukaryota</taxon>
        <taxon>Sar</taxon>
        <taxon>Alveolata</taxon>
        <taxon>Dinophyceae</taxon>
        <taxon>Prorocentrales</taxon>
        <taxon>Prorocentraceae</taxon>
        <taxon>Prorocentrum</taxon>
    </lineage>
</organism>
<dbReference type="InterPro" id="IPR004088">
    <property type="entry name" value="KH_dom_type_1"/>
</dbReference>
<keyword evidence="1" id="KW-0677">Repeat</keyword>
<dbReference type="SMART" id="SM00322">
    <property type="entry name" value="KH"/>
    <property type="match status" value="4"/>
</dbReference>
<evidence type="ECO:0000256" key="3">
    <source>
        <dbReference type="SAM" id="MobiDB-lite"/>
    </source>
</evidence>
<keyword evidence="2" id="KW-0694">RNA-binding</keyword>
<dbReference type="Proteomes" id="UP001189429">
    <property type="component" value="Unassembled WGS sequence"/>
</dbReference>
<feature type="region of interest" description="Disordered" evidence="3">
    <location>
        <begin position="66"/>
        <end position="97"/>
    </location>
</feature>
<feature type="compositionally biased region" description="Gly residues" evidence="3">
    <location>
        <begin position="342"/>
        <end position="360"/>
    </location>
</feature>
<dbReference type="InterPro" id="IPR036612">
    <property type="entry name" value="KH_dom_type_1_sf"/>
</dbReference>
<feature type="compositionally biased region" description="Low complexity" evidence="3">
    <location>
        <begin position="503"/>
        <end position="515"/>
    </location>
</feature>
<comment type="caution">
    <text evidence="5">The sequence shown here is derived from an EMBL/GenBank/DDBJ whole genome shotgun (WGS) entry which is preliminary data.</text>
</comment>
<keyword evidence="6" id="KW-1185">Reference proteome</keyword>
<evidence type="ECO:0000256" key="1">
    <source>
        <dbReference type="ARBA" id="ARBA00022737"/>
    </source>
</evidence>
<gene>
    <name evidence="5" type="ORF">PCOR1329_LOCUS65128</name>
</gene>
<dbReference type="PROSITE" id="PS50084">
    <property type="entry name" value="KH_TYPE_1"/>
    <property type="match status" value="4"/>
</dbReference>
<evidence type="ECO:0000256" key="2">
    <source>
        <dbReference type="PROSITE-ProRule" id="PRU00117"/>
    </source>
</evidence>
<evidence type="ECO:0000313" key="5">
    <source>
        <dbReference type="EMBL" id="CAK0882691.1"/>
    </source>
</evidence>
<proteinExistence type="predicted"/>
<feature type="domain" description="K Homology" evidence="4">
    <location>
        <begin position="98"/>
        <end position="165"/>
    </location>
</feature>
<evidence type="ECO:0000259" key="4">
    <source>
        <dbReference type="SMART" id="SM00322"/>
    </source>
</evidence>
<dbReference type="EMBL" id="CAUYUJ010018327">
    <property type="protein sequence ID" value="CAK0882691.1"/>
    <property type="molecule type" value="Genomic_DNA"/>
</dbReference>
<dbReference type="SUPFAM" id="SSF54791">
    <property type="entry name" value="Eukaryotic type KH-domain (KH-domain type I)"/>
    <property type="match status" value="4"/>
</dbReference>
<sequence length="569" mass="58591">MEFPRPVMGAVIGKAGATIKGIRAQTQAAIAVDELPGGELCEFKIRGTPAAVDAAKAMILDVANNDRSAGGGRGGGGGGNHGDEWGRNGGKGYQQQAPTQEAVIELPLEMAGRIIGSRGSNIAEIRQQSGAHVSVDKLDNCCQVRISGTPEQIDVAQGMVRKTANFASERPPPPPPRAPSRLEDELQVPHSMMGKIIGKGGETVMQMQRDSGCKIDISKATPGIIRLSGTYEEIAIAKRIISDIVDQGMPGGYGMPVGKGGGDRYGGGGKPAPIQDTLSVDPSAVGRIIGRGGETINSLQRDSGAKIDIDKNSEGLVRISGPGDAVERAKRAIIDLLNSSESGGGGGGKGGRGGGGGGGPDRTENFEIPPDAVERIMEARPRVEMQTGARIGQSMENPCKVVISGSARAVQNAQSMLLDILERAELGGPPVMADISLPGSPAAPPAFPPMPFMPGKGLAPPMPPPEMMQMMMQKGGGKAEFMQMMQMMMMKGGPPRKEKKAKSSSSSSSSSSGGADDADDGLDGASALAGARRLMDNAPPKPSSAPSWGDWLGKGGAAPVLGNIGDDEI</sequence>
<reference evidence="5" key="1">
    <citation type="submission" date="2023-10" db="EMBL/GenBank/DDBJ databases">
        <authorList>
            <person name="Chen Y."/>
            <person name="Shah S."/>
            <person name="Dougan E. K."/>
            <person name="Thang M."/>
            <person name="Chan C."/>
        </authorList>
    </citation>
    <scope>NUCLEOTIDE SEQUENCE [LARGE SCALE GENOMIC DNA]</scope>
</reference>
<feature type="region of interest" description="Disordered" evidence="3">
    <location>
        <begin position="337"/>
        <end position="367"/>
    </location>
</feature>
<feature type="region of interest" description="Disordered" evidence="3">
    <location>
        <begin position="491"/>
        <end position="569"/>
    </location>
</feature>
<dbReference type="Gene3D" id="3.30.1370.10">
    <property type="entry name" value="K Homology domain, type 1"/>
    <property type="match status" value="4"/>
</dbReference>
<protein>
    <recommendedName>
        <fullName evidence="4">K Homology domain-containing protein</fullName>
    </recommendedName>
</protein>
<feature type="domain" description="K Homology" evidence="4">
    <location>
        <begin position="1"/>
        <end position="64"/>
    </location>
</feature>